<keyword evidence="3" id="KW-0285">Flavoprotein</keyword>
<proteinExistence type="inferred from homology"/>
<evidence type="ECO:0000256" key="5">
    <source>
        <dbReference type="ARBA" id="ARBA00023002"/>
    </source>
</evidence>
<evidence type="ECO:0000256" key="3">
    <source>
        <dbReference type="ARBA" id="ARBA00022630"/>
    </source>
</evidence>
<dbReference type="InterPro" id="IPR016169">
    <property type="entry name" value="FAD-bd_PCMH_sub2"/>
</dbReference>
<dbReference type="Pfam" id="PF01565">
    <property type="entry name" value="FAD_binding_4"/>
    <property type="match status" value="1"/>
</dbReference>
<organism evidence="7 8">
    <name type="scientific">Paenibacillus plantarum</name>
    <dbReference type="NCBI Taxonomy" id="2654975"/>
    <lineage>
        <taxon>Bacteria</taxon>
        <taxon>Bacillati</taxon>
        <taxon>Bacillota</taxon>
        <taxon>Bacilli</taxon>
        <taxon>Bacillales</taxon>
        <taxon>Paenibacillaceae</taxon>
        <taxon>Paenibacillus</taxon>
    </lineage>
</organism>
<keyword evidence="4" id="KW-0274">FAD</keyword>
<accession>A0ABX1XH97</accession>
<dbReference type="Proteomes" id="UP000653578">
    <property type="component" value="Unassembled WGS sequence"/>
</dbReference>
<comment type="caution">
    <text evidence="7">The sequence shown here is derived from an EMBL/GenBank/DDBJ whole genome shotgun (WGS) entry which is preliminary data.</text>
</comment>
<dbReference type="EMBL" id="WHNY01000074">
    <property type="protein sequence ID" value="NOU67811.1"/>
    <property type="molecule type" value="Genomic_DNA"/>
</dbReference>
<gene>
    <name evidence="7" type="ORF">GC096_27680</name>
</gene>
<evidence type="ECO:0000256" key="4">
    <source>
        <dbReference type="ARBA" id="ARBA00022827"/>
    </source>
</evidence>
<dbReference type="Gene3D" id="3.30.43.10">
    <property type="entry name" value="Uridine Diphospho-n-acetylenolpyruvylglucosamine Reductase, domain 2"/>
    <property type="match status" value="1"/>
</dbReference>
<dbReference type="Pfam" id="PF08031">
    <property type="entry name" value="BBE"/>
    <property type="match status" value="1"/>
</dbReference>
<comment type="similarity">
    <text evidence="2">Belongs to the oxygen-dependent FAD-linked oxidoreductase family.</text>
</comment>
<dbReference type="InterPro" id="IPR016167">
    <property type="entry name" value="FAD-bd_PCMH_sub1"/>
</dbReference>
<dbReference type="InterPro" id="IPR012951">
    <property type="entry name" value="BBE"/>
</dbReference>
<dbReference type="PROSITE" id="PS51387">
    <property type="entry name" value="FAD_PCMH"/>
    <property type="match status" value="1"/>
</dbReference>
<protein>
    <submittedName>
        <fullName evidence="7">FAD-binding protein</fullName>
    </submittedName>
</protein>
<name>A0ABX1XH97_9BACL</name>
<sequence>MISQTGLTGRVIFKGDPGYDVARKNWDPHTDRFPKVFVFAQRTKDVANAIRWARKNNVPIRPRSGRHALETNLSQVNGGIVIDVSDMKKIQLNRKLGTVVVGSGNRVGRIVSTLVRRGFMAPFGDSPSVGIGGITLGGGIGPLQRTVGLICDNLLAIEMVDANGKVIHANKKCNSDLLWASRGGGGGNFGVYTKYKFKVRRAPKTATVFQITWPWNQFEEVVKAWQRWAPFTSTKLGSELSVGPKIGGNVSMIGLYLGSKKEAIRLLEPITSVGTPTKNIRLLPYAEVTKILLVPDPVLTQKFSNQFSSGFGRRPFPDKAFKTMREFLEKAEGNTTAGFYFLNWGGAVSRVAPRATAFYWRKADFYVEWNTSWVKPSHAAKNIALTRETRRKLQPYIVGSYINVPDQGIKNSGSVYYGKNYERLRKVKAKYDPNNVFNNPQSIPPAK</sequence>
<dbReference type="InterPro" id="IPR006094">
    <property type="entry name" value="Oxid_FAD_bind_N"/>
</dbReference>
<keyword evidence="8" id="KW-1185">Reference proteome</keyword>
<comment type="cofactor">
    <cofactor evidence="1">
        <name>FAD</name>
        <dbReference type="ChEBI" id="CHEBI:57692"/>
    </cofactor>
</comment>
<dbReference type="InterPro" id="IPR036318">
    <property type="entry name" value="FAD-bd_PCMH-like_sf"/>
</dbReference>
<keyword evidence="5" id="KW-0560">Oxidoreductase</keyword>
<evidence type="ECO:0000313" key="8">
    <source>
        <dbReference type="Proteomes" id="UP000653578"/>
    </source>
</evidence>
<dbReference type="InterPro" id="IPR050416">
    <property type="entry name" value="FAD-linked_Oxidoreductase"/>
</dbReference>
<feature type="domain" description="FAD-binding PCMH-type" evidence="6">
    <location>
        <begin position="30"/>
        <end position="202"/>
    </location>
</feature>
<dbReference type="PANTHER" id="PTHR42973">
    <property type="entry name" value="BINDING OXIDOREDUCTASE, PUTATIVE (AFU_ORTHOLOGUE AFUA_1G17690)-RELATED"/>
    <property type="match status" value="1"/>
</dbReference>
<evidence type="ECO:0000256" key="2">
    <source>
        <dbReference type="ARBA" id="ARBA00005466"/>
    </source>
</evidence>
<evidence type="ECO:0000256" key="1">
    <source>
        <dbReference type="ARBA" id="ARBA00001974"/>
    </source>
</evidence>
<dbReference type="Gene3D" id="3.30.465.10">
    <property type="match status" value="1"/>
</dbReference>
<reference evidence="7 8" key="1">
    <citation type="submission" date="2019-10" db="EMBL/GenBank/DDBJ databases">
        <title>Description of Paenibacillus humi sp. nov.</title>
        <authorList>
            <person name="Carlier A."/>
            <person name="Qi S."/>
        </authorList>
    </citation>
    <scope>NUCLEOTIDE SEQUENCE [LARGE SCALE GENOMIC DNA]</scope>
    <source>
        <strain evidence="7 8">LMG 31461</strain>
    </source>
</reference>
<dbReference type="SUPFAM" id="SSF56176">
    <property type="entry name" value="FAD-binding/transporter-associated domain-like"/>
    <property type="match status" value="1"/>
</dbReference>
<dbReference type="PANTHER" id="PTHR42973:SF39">
    <property type="entry name" value="FAD-BINDING PCMH-TYPE DOMAIN-CONTAINING PROTEIN"/>
    <property type="match status" value="1"/>
</dbReference>
<evidence type="ECO:0000313" key="7">
    <source>
        <dbReference type="EMBL" id="NOU67811.1"/>
    </source>
</evidence>
<dbReference type="InterPro" id="IPR016166">
    <property type="entry name" value="FAD-bd_PCMH"/>
</dbReference>
<dbReference type="Gene3D" id="3.40.462.20">
    <property type="match status" value="1"/>
</dbReference>
<evidence type="ECO:0000259" key="6">
    <source>
        <dbReference type="PROSITE" id="PS51387"/>
    </source>
</evidence>